<dbReference type="Proteomes" id="UP000423413">
    <property type="component" value="Chromosome"/>
</dbReference>
<accession>A0AAE6QGE5</accession>
<organism evidence="1 2">
    <name type="scientific">Pseudomonas coronafaciens pv. coronafaciens</name>
    <dbReference type="NCBI Taxonomy" id="235275"/>
    <lineage>
        <taxon>Bacteria</taxon>
        <taxon>Pseudomonadati</taxon>
        <taxon>Pseudomonadota</taxon>
        <taxon>Gammaproteobacteria</taxon>
        <taxon>Pseudomonadales</taxon>
        <taxon>Pseudomonadaceae</taxon>
        <taxon>Pseudomonas</taxon>
        <taxon>Pseudomonas coronafaciens</taxon>
    </lineage>
</organism>
<sequence>MFWFIVIVVVVLGILVAWASEKAKTEALQKYQKSLDNLKADPRNAGLRQQTLALGRAYSNLMRDKKGQTVFDEVALMNDISAACAGASESPIIKPAVSTPPDNVEARLEKLLSLKKRNLIDEVEYISRRKEILESI</sequence>
<gene>
    <name evidence="1" type="ORF">GMO17_12955</name>
</gene>
<name>A0AAE6QGE5_9PSED</name>
<dbReference type="GeneID" id="72393142"/>
<evidence type="ECO:0008006" key="3">
    <source>
        <dbReference type="Google" id="ProtNLM"/>
    </source>
</evidence>
<proteinExistence type="predicted"/>
<reference evidence="1 2" key="1">
    <citation type="submission" date="2019-11" db="EMBL/GenBank/DDBJ databases">
        <title>Complete genome sequence of Pseudomonas syringae pv. coronafaciens isolate B19001 originated in imported oat cereal.</title>
        <authorList>
            <person name="Kim S.M."/>
            <person name="Lee B.C."/>
            <person name="Seo S.J."/>
            <person name="Lee J.E."/>
            <person name="Choi N.J."/>
            <person name="Park J.H."/>
        </authorList>
    </citation>
    <scope>NUCLEOTIDE SEQUENCE [LARGE SCALE GENOMIC DNA]</scope>
    <source>
        <strain evidence="1 2">B19001</strain>
    </source>
</reference>
<dbReference type="EMBL" id="CP046441">
    <property type="protein sequence ID" value="QGT82035.1"/>
    <property type="molecule type" value="Genomic_DNA"/>
</dbReference>
<evidence type="ECO:0000313" key="1">
    <source>
        <dbReference type="EMBL" id="QGT82035.1"/>
    </source>
</evidence>
<evidence type="ECO:0000313" key="2">
    <source>
        <dbReference type="Proteomes" id="UP000423413"/>
    </source>
</evidence>
<dbReference type="AlphaFoldDB" id="A0AAE6QGE5"/>
<dbReference type="RefSeq" id="WP_005886932.1">
    <property type="nucleotide sequence ID" value="NZ_CP046441.1"/>
</dbReference>
<protein>
    <recommendedName>
        <fullName evidence="3">SHOCT domain-containing protein</fullName>
    </recommendedName>
</protein>